<proteinExistence type="predicted"/>
<name>A0A8H7NFJ9_BIOOC</name>
<dbReference type="Proteomes" id="UP000616885">
    <property type="component" value="Unassembled WGS sequence"/>
</dbReference>
<comment type="caution">
    <text evidence="1">The sequence shown here is derived from an EMBL/GenBank/DDBJ whole genome shotgun (WGS) entry which is preliminary data.</text>
</comment>
<reference evidence="1" key="1">
    <citation type="submission" date="2020-10" db="EMBL/GenBank/DDBJ databases">
        <title>High-Quality Genome Resource of Clonostachys rosea strain S41 by Oxford Nanopore Long-Read Sequencing.</title>
        <authorList>
            <person name="Wang H."/>
        </authorList>
    </citation>
    <scope>NUCLEOTIDE SEQUENCE</scope>
    <source>
        <strain evidence="1">S41</strain>
    </source>
</reference>
<dbReference type="EMBL" id="JADCTT010000003">
    <property type="protein sequence ID" value="KAF9754761.1"/>
    <property type="molecule type" value="Genomic_DNA"/>
</dbReference>
<evidence type="ECO:0000313" key="2">
    <source>
        <dbReference type="Proteomes" id="UP000616885"/>
    </source>
</evidence>
<accession>A0A8H7NFJ9</accession>
<organism evidence="1 2">
    <name type="scientific">Bionectria ochroleuca</name>
    <name type="common">Gliocladium roseum</name>
    <dbReference type="NCBI Taxonomy" id="29856"/>
    <lineage>
        <taxon>Eukaryota</taxon>
        <taxon>Fungi</taxon>
        <taxon>Dikarya</taxon>
        <taxon>Ascomycota</taxon>
        <taxon>Pezizomycotina</taxon>
        <taxon>Sordariomycetes</taxon>
        <taxon>Hypocreomycetidae</taxon>
        <taxon>Hypocreales</taxon>
        <taxon>Bionectriaceae</taxon>
        <taxon>Clonostachys</taxon>
    </lineage>
</organism>
<gene>
    <name evidence="1" type="ORF">IM811_010202</name>
</gene>
<evidence type="ECO:0000313" key="1">
    <source>
        <dbReference type="EMBL" id="KAF9754761.1"/>
    </source>
</evidence>
<sequence length="132" mass="15709">MSAPSQYGPAGMPSIDHQINPQQYMIPMFQQPIPNQMFFPPRPMEVYHRLLLMVLRHLEAAVEVGWMRNERRAMQTCWIPSTYHDTTLSAMYLMDKVTQGSKRRAVALQRQRTSNQRRQQRRRLICRHTLDR</sequence>
<protein>
    <submittedName>
        <fullName evidence="1">Uncharacterized protein</fullName>
    </submittedName>
</protein>
<dbReference type="AlphaFoldDB" id="A0A8H7NFJ9"/>